<organism evidence="1">
    <name type="scientific">Arundo donax</name>
    <name type="common">Giant reed</name>
    <name type="synonym">Donax arundinaceus</name>
    <dbReference type="NCBI Taxonomy" id="35708"/>
    <lineage>
        <taxon>Eukaryota</taxon>
        <taxon>Viridiplantae</taxon>
        <taxon>Streptophyta</taxon>
        <taxon>Embryophyta</taxon>
        <taxon>Tracheophyta</taxon>
        <taxon>Spermatophyta</taxon>
        <taxon>Magnoliopsida</taxon>
        <taxon>Liliopsida</taxon>
        <taxon>Poales</taxon>
        <taxon>Poaceae</taxon>
        <taxon>PACMAD clade</taxon>
        <taxon>Arundinoideae</taxon>
        <taxon>Arundineae</taxon>
        <taxon>Arundo</taxon>
    </lineage>
</organism>
<dbReference type="EMBL" id="GBRH01239024">
    <property type="protein sequence ID" value="JAD58871.1"/>
    <property type="molecule type" value="Transcribed_RNA"/>
</dbReference>
<dbReference type="AlphaFoldDB" id="A0A0A9B662"/>
<name>A0A0A9B662_ARUDO</name>
<evidence type="ECO:0000313" key="1">
    <source>
        <dbReference type="EMBL" id="JAD58871.1"/>
    </source>
</evidence>
<proteinExistence type="predicted"/>
<reference evidence="1" key="1">
    <citation type="submission" date="2014-09" db="EMBL/GenBank/DDBJ databases">
        <authorList>
            <person name="Magalhaes I.L.F."/>
            <person name="Oliveira U."/>
            <person name="Santos F.R."/>
            <person name="Vidigal T.H.D.A."/>
            <person name="Brescovit A.D."/>
            <person name="Santos A.J."/>
        </authorList>
    </citation>
    <scope>NUCLEOTIDE SEQUENCE</scope>
    <source>
        <tissue evidence="1">Shoot tissue taken approximately 20 cm above the soil surface</tissue>
    </source>
</reference>
<accession>A0A0A9B662</accession>
<sequence length="17" mass="2012">MPTAKTYNIRTITTYTH</sequence>
<protein>
    <submittedName>
        <fullName evidence="1">Uncharacterized protein</fullName>
    </submittedName>
</protein>
<reference evidence="1" key="2">
    <citation type="journal article" date="2015" name="Data Brief">
        <title>Shoot transcriptome of the giant reed, Arundo donax.</title>
        <authorList>
            <person name="Barrero R.A."/>
            <person name="Guerrero F.D."/>
            <person name="Moolhuijzen P."/>
            <person name="Goolsby J.A."/>
            <person name="Tidwell J."/>
            <person name="Bellgard S.E."/>
            <person name="Bellgard M.I."/>
        </authorList>
    </citation>
    <scope>NUCLEOTIDE SEQUENCE</scope>
    <source>
        <tissue evidence="1">Shoot tissue taken approximately 20 cm above the soil surface</tissue>
    </source>
</reference>